<dbReference type="VEuPathDB" id="FungiDB:RhiirA1_485314"/>
<feature type="non-terminal residue" evidence="2">
    <location>
        <position position="153"/>
    </location>
</feature>
<organism evidence="2 3">
    <name type="scientific">Rhizophagus irregularis</name>
    <dbReference type="NCBI Taxonomy" id="588596"/>
    <lineage>
        <taxon>Eukaryota</taxon>
        <taxon>Fungi</taxon>
        <taxon>Fungi incertae sedis</taxon>
        <taxon>Mucoromycota</taxon>
        <taxon>Glomeromycotina</taxon>
        <taxon>Glomeromycetes</taxon>
        <taxon>Glomerales</taxon>
        <taxon>Glomeraceae</taxon>
        <taxon>Rhizophagus</taxon>
    </lineage>
</organism>
<dbReference type="EMBL" id="LLXH01009021">
    <property type="protein sequence ID" value="PKC50801.1"/>
    <property type="molecule type" value="Genomic_DNA"/>
</dbReference>
<feature type="domain" description="DUF6570" evidence="1">
    <location>
        <begin position="22"/>
        <end position="75"/>
    </location>
</feature>
<reference evidence="2 3" key="2">
    <citation type="submission" date="2017-10" db="EMBL/GenBank/DDBJ databases">
        <title>Genome analyses suggest a sexual origin of heterokaryosis in a supposedly ancient asexual fungus.</title>
        <authorList>
            <person name="Corradi N."/>
            <person name="Sedzielewska K."/>
            <person name="Noel J."/>
            <person name="Charron P."/>
            <person name="Farinelli L."/>
            <person name="Marton T."/>
            <person name="Kruger M."/>
            <person name="Pelin A."/>
            <person name="Brachmann A."/>
            <person name="Corradi N."/>
        </authorList>
    </citation>
    <scope>NUCLEOTIDE SEQUENCE [LARGE SCALE GENOMIC DNA]</scope>
    <source>
        <strain evidence="2 3">A1</strain>
    </source>
</reference>
<gene>
    <name evidence="2" type="ORF">RhiirA1_485314</name>
</gene>
<dbReference type="Proteomes" id="UP000232688">
    <property type="component" value="Unassembled WGS sequence"/>
</dbReference>
<evidence type="ECO:0000313" key="3">
    <source>
        <dbReference type="Proteomes" id="UP000232688"/>
    </source>
</evidence>
<sequence length="153" mass="17869">MDPGEVPDELCDLTEIEEMHPSLLDVLVIRRQFASNAEAFRNFKVRRDKVTQALIWLKQNNRYYSDVIIDHEILQFLPIDGTIDDQLQDINEDIDYDESKDNVITRTFVPLPLPANREDTAIRNTLDRIQNENHHIMWPQINGNPVNEFQTPG</sequence>
<dbReference type="AlphaFoldDB" id="A0A2N0QIC7"/>
<dbReference type="Pfam" id="PF20209">
    <property type="entry name" value="DUF6570"/>
    <property type="match status" value="1"/>
</dbReference>
<protein>
    <recommendedName>
        <fullName evidence="1">DUF6570 domain-containing protein</fullName>
    </recommendedName>
</protein>
<name>A0A2N0QIC7_9GLOM</name>
<dbReference type="VEuPathDB" id="FungiDB:RhiirFUN_010403"/>
<evidence type="ECO:0000259" key="1">
    <source>
        <dbReference type="Pfam" id="PF20209"/>
    </source>
</evidence>
<reference evidence="2 3" key="1">
    <citation type="submission" date="2017-10" db="EMBL/GenBank/DDBJ databases">
        <title>Extensive intraspecific genome diversity in a model arbuscular mycorrhizal fungus.</title>
        <authorList>
            <person name="Chen E.C.H."/>
            <person name="Morin E."/>
            <person name="Baudet D."/>
            <person name="Noel J."/>
            <person name="Ndikumana S."/>
            <person name="Charron P."/>
            <person name="St-Onge C."/>
            <person name="Giorgi J."/>
            <person name="Grigoriev I.V."/>
            <person name="Roux C."/>
            <person name="Martin F.M."/>
            <person name="Corradi N."/>
        </authorList>
    </citation>
    <scope>NUCLEOTIDE SEQUENCE [LARGE SCALE GENOMIC DNA]</scope>
    <source>
        <strain evidence="2 3">A1</strain>
    </source>
</reference>
<evidence type="ECO:0000313" key="2">
    <source>
        <dbReference type="EMBL" id="PKC50801.1"/>
    </source>
</evidence>
<proteinExistence type="predicted"/>
<comment type="caution">
    <text evidence="2">The sequence shown here is derived from an EMBL/GenBank/DDBJ whole genome shotgun (WGS) entry which is preliminary data.</text>
</comment>
<dbReference type="InterPro" id="IPR046700">
    <property type="entry name" value="DUF6570"/>
</dbReference>
<accession>A0A2N0QIC7</accession>